<keyword evidence="2" id="KW-1185">Reference proteome</keyword>
<comment type="caution">
    <text evidence="1">The sequence shown here is derived from an EMBL/GenBank/DDBJ whole genome shotgun (WGS) entry which is preliminary data.</text>
</comment>
<gene>
    <name evidence="1" type="ORF">PIB30_100074</name>
</gene>
<proteinExistence type="predicted"/>
<name>A0ABU6ZVQ6_9FABA</name>
<sequence length="58" mass="6828">MAANALEKLHKFAEMVLKKILNKEKNKFDKNRRKLFSLTDSTKTFFHKMVMALEDKGL</sequence>
<feature type="non-terminal residue" evidence="1">
    <location>
        <position position="58"/>
    </location>
</feature>
<accession>A0ABU6ZVQ6</accession>
<evidence type="ECO:0000313" key="2">
    <source>
        <dbReference type="Proteomes" id="UP001341840"/>
    </source>
</evidence>
<organism evidence="1 2">
    <name type="scientific">Stylosanthes scabra</name>
    <dbReference type="NCBI Taxonomy" id="79078"/>
    <lineage>
        <taxon>Eukaryota</taxon>
        <taxon>Viridiplantae</taxon>
        <taxon>Streptophyta</taxon>
        <taxon>Embryophyta</taxon>
        <taxon>Tracheophyta</taxon>
        <taxon>Spermatophyta</taxon>
        <taxon>Magnoliopsida</taxon>
        <taxon>eudicotyledons</taxon>
        <taxon>Gunneridae</taxon>
        <taxon>Pentapetalae</taxon>
        <taxon>rosids</taxon>
        <taxon>fabids</taxon>
        <taxon>Fabales</taxon>
        <taxon>Fabaceae</taxon>
        <taxon>Papilionoideae</taxon>
        <taxon>50 kb inversion clade</taxon>
        <taxon>dalbergioids sensu lato</taxon>
        <taxon>Dalbergieae</taxon>
        <taxon>Pterocarpus clade</taxon>
        <taxon>Stylosanthes</taxon>
    </lineage>
</organism>
<protein>
    <submittedName>
        <fullName evidence="1">Uncharacterized protein</fullName>
    </submittedName>
</protein>
<dbReference type="EMBL" id="JASCZI010274613">
    <property type="protein sequence ID" value="MED6226088.1"/>
    <property type="molecule type" value="Genomic_DNA"/>
</dbReference>
<dbReference type="Proteomes" id="UP001341840">
    <property type="component" value="Unassembled WGS sequence"/>
</dbReference>
<reference evidence="1 2" key="1">
    <citation type="journal article" date="2023" name="Plants (Basel)">
        <title>Bridging the Gap: Combining Genomics and Transcriptomics Approaches to Understand Stylosanthes scabra, an Orphan Legume from the Brazilian Caatinga.</title>
        <authorList>
            <person name="Ferreira-Neto J.R.C."/>
            <person name="da Silva M.D."/>
            <person name="Binneck E."/>
            <person name="de Melo N.F."/>
            <person name="da Silva R.H."/>
            <person name="de Melo A.L.T.M."/>
            <person name="Pandolfi V."/>
            <person name="Bustamante F.O."/>
            <person name="Brasileiro-Vidal A.C."/>
            <person name="Benko-Iseppon A.M."/>
        </authorList>
    </citation>
    <scope>NUCLEOTIDE SEQUENCE [LARGE SCALE GENOMIC DNA]</scope>
    <source>
        <tissue evidence="1">Leaves</tissue>
    </source>
</reference>
<evidence type="ECO:0000313" key="1">
    <source>
        <dbReference type="EMBL" id="MED6226088.1"/>
    </source>
</evidence>